<accession>A0A1C0Y5Y8</accession>
<feature type="domain" description="Schlafen group 3-like DNA/RNA helicase" evidence="1">
    <location>
        <begin position="205"/>
        <end position="381"/>
    </location>
</feature>
<gene>
    <name evidence="2" type="ORF">A6M13_06900</name>
</gene>
<reference evidence="2 3" key="1">
    <citation type="submission" date="2016-07" db="EMBL/GenBank/DDBJ databases">
        <title>Caryophanon tenue genome sequencing.</title>
        <authorList>
            <person name="Verma A."/>
            <person name="Pal Y."/>
            <person name="Krishnamurthi S."/>
        </authorList>
    </citation>
    <scope>NUCLEOTIDE SEQUENCE [LARGE SCALE GENOMIC DNA]</scope>
    <source>
        <strain evidence="2 3">DSM 14152</strain>
    </source>
</reference>
<dbReference type="AlphaFoldDB" id="A0A1C0Y5Y8"/>
<keyword evidence="3" id="KW-1185">Reference proteome</keyword>
<evidence type="ECO:0000313" key="3">
    <source>
        <dbReference type="Proteomes" id="UP000093199"/>
    </source>
</evidence>
<dbReference type="Gene3D" id="3.40.50.300">
    <property type="entry name" value="P-loop containing nucleotide triphosphate hydrolases"/>
    <property type="match status" value="1"/>
</dbReference>
<dbReference type="Pfam" id="PF09848">
    <property type="entry name" value="SLFN-g3_helicase"/>
    <property type="match status" value="1"/>
</dbReference>
<evidence type="ECO:0000259" key="1">
    <source>
        <dbReference type="Pfam" id="PF09848"/>
    </source>
</evidence>
<organism evidence="2 3">
    <name type="scientific">Caryophanon tenue</name>
    <dbReference type="NCBI Taxonomy" id="33978"/>
    <lineage>
        <taxon>Bacteria</taxon>
        <taxon>Bacillati</taxon>
        <taxon>Bacillota</taxon>
        <taxon>Bacilli</taxon>
        <taxon>Bacillales</taxon>
        <taxon>Caryophanaceae</taxon>
        <taxon>Caryophanon</taxon>
    </lineage>
</organism>
<protein>
    <recommendedName>
        <fullName evidence="1">Schlafen group 3-like DNA/RNA helicase domain-containing protein</fullName>
    </recommendedName>
</protein>
<sequence>MYPVHLYTIADAASTQNQELLVHYLRYKQIRLRPVEVTHVASLLQQLQQFSLEARDVRDVYVGFQIEQIGKEFDLLRISEEHVVNIELKSIHTGDKMRQQLLKNRYYLTFLKRPVYYFTYVYEEGLCYELQGEELVVVEPSRIVSLLQQQLDIYRGDVHALFDVSNYLISPLYHPDAFLAGQYFLNSQQSQFKAKILAVLTGNEQCVALTGAAGTGKTLLLYDIVRTLQQQQQRVVMIHSAPLHEGHAYLNASGFFIFHIAAWRQYIEAHPQWHIDVDVMVVDEAQRLDADVVDHMLALFQQAELSSIFSYDPEQQLFAPQEHAAITQQLAEHVTASYELTTKLRAHKELTAFIQNFFDTGKRAVLPSFSRITVEFFTTDEALAAYIDTLAPQWHIFSAATHFQYDIVTSQEFDDVVVIVDERFFYERGQLRVTGADEAAVRQLLYRQLTRARKRITLIIVRNEAVLTQALAILHV</sequence>
<dbReference type="InterPro" id="IPR027417">
    <property type="entry name" value="P-loop_NTPase"/>
</dbReference>
<name>A0A1C0Y5Y8_9BACL</name>
<dbReference type="InterPro" id="IPR018647">
    <property type="entry name" value="SLFN_3-like_DNA/RNA_helicase"/>
</dbReference>
<dbReference type="RefSeq" id="WP_066548296.1">
    <property type="nucleotide sequence ID" value="NZ_MASJ01000040.1"/>
</dbReference>
<comment type="caution">
    <text evidence="2">The sequence shown here is derived from an EMBL/GenBank/DDBJ whole genome shotgun (WGS) entry which is preliminary data.</text>
</comment>
<proteinExistence type="predicted"/>
<dbReference type="EMBL" id="MASJ01000040">
    <property type="protein sequence ID" value="OCS82597.1"/>
    <property type="molecule type" value="Genomic_DNA"/>
</dbReference>
<dbReference type="Proteomes" id="UP000093199">
    <property type="component" value="Unassembled WGS sequence"/>
</dbReference>
<dbReference type="STRING" id="33978.A6M13_06900"/>
<evidence type="ECO:0000313" key="2">
    <source>
        <dbReference type="EMBL" id="OCS82597.1"/>
    </source>
</evidence>
<dbReference type="SUPFAM" id="SSF52540">
    <property type="entry name" value="P-loop containing nucleoside triphosphate hydrolases"/>
    <property type="match status" value="1"/>
</dbReference>